<reference evidence="2 3" key="1">
    <citation type="journal article" date="2011" name="J. Gen. Virol.">
        <title>Tibrogargan and Coastal Plains rhabdoviruses: genomic characterization, evolution of novel genes and seroprevalence in Australian livestock.</title>
        <authorList>
            <person name="Gubala A."/>
            <person name="Davis S."/>
            <person name="Weir R."/>
            <person name="Melville L."/>
            <person name="Cowled C."/>
            <person name="Boyle D."/>
        </authorList>
    </citation>
    <scope>NUCLEOTIDE SEQUENCE [LARGE SCALE GENOMIC DNA]</scope>
    <source>
        <strain evidence="2">DPP53</strain>
    </source>
</reference>
<evidence type="ECO:0000256" key="1">
    <source>
        <dbReference type="SAM" id="Phobius"/>
    </source>
</evidence>
<gene>
    <name evidence="2" type="primary">U3</name>
</gene>
<evidence type="ECO:0000313" key="3">
    <source>
        <dbReference type="Proteomes" id="UP000146944"/>
    </source>
</evidence>
<keyword evidence="3" id="KW-1185">Reference proteome</keyword>
<organism evidence="2 3">
    <name type="scientific">Coastal Plains virus</name>
    <dbReference type="NCBI Taxonomy" id="764599"/>
    <lineage>
        <taxon>Viruses</taxon>
        <taxon>Riboviria</taxon>
        <taxon>Orthornavirae</taxon>
        <taxon>Negarnaviricota</taxon>
        <taxon>Haploviricotina</taxon>
        <taxon>Monjiviricetes</taxon>
        <taxon>Mononegavirales</taxon>
        <taxon>Rhabdoviridae</taxon>
        <taxon>Alpharhabdovirinae</taxon>
        <taxon>Tibrovirus</taxon>
        <taxon>Tibrovirus coastal</taxon>
    </lineage>
</organism>
<dbReference type="EMBL" id="GQ294473">
    <property type="protein sequence ID" value="ADG86363.1"/>
    <property type="molecule type" value="Viral_cRNA"/>
</dbReference>
<dbReference type="RefSeq" id="YP_009094411.1">
    <property type="nucleotide sequence ID" value="NC_025397.1"/>
</dbReference>
<dbReference type="KEGG" id="vg:21011859"/>
<sequence>MHETSSPNLRFGEQISNELKRFSESFMEWWHKLYIIVILVAGCYVLHKVTKLFSKIIKFISFVRGKIKTRKRGKQGKVCSHKFKVKLGKRNVKRSNLILTEVT</sequence>
<evidence type="ECO:0000313" key="2">
    <source>
        <dbReference type="EMBL" id="ADG86363.1"/>
    </source>
</evidence>
<dbReference type="GeneID" id="21011859"/>
<name>D8V086_9RHAB</name>
<accession>D8V086</accession>
<feature type="transmembrane region" description="Helical" evidence="1">
    <location>
        <begin position="29"/>
        <end position="47"/>
    </location>
</feature>
<protein>
    <submittedName>
        <fullName evidence="2">Uncharacterized protein U3</fullName>
    </submittedName>
</protein>
<keyword evidence="1" id="KW-0472">Membrane</keyword>
<keyword evidence="1" id="KW-0812">Transmembrane</keyword>
<dbReference type="Proteomes" id="UP000146944">
    <property type="component" value="Segment"/>
</dbReference>
<keyword evidence="1" id="KW-1133">Transmembrane helix</keyword>
<proteinExistence type="predicted"/>